<name>A0ABT0LVC3_9XANT</name>
<comment type="caution">
    <text evidence="1">The sequence shown here is derived from an EMBL/GenBank/DDBJ whole genome shotgun (WGS) entry which is preliminary data.</text>
</comment>
<dbReference type="Proteomes" id="UP001167357">
    <property type="component" value="Unassembled WGS sequence"/>
</dbReference>
<gene>
    <name evidence="1" type="ORF">M3O51_18810</name>
</gene>
<evidence type="ECO:0000313" key="2">
    <source>
        <dbReference type="Proteomes" id="UP001167357"/>
    </source>
</evidence>
<organism evidence="1 2">
    <name type="scientific">Xanthomonas nasturtii</name>
    <dbReference type="NCBI Taxonomy" id="1843581"/>
    <lineage>
        <taxon>Bacteria</taxon>
        <taxon>Pseudomonadati</taxon>
        <taxon>Pseudomonadota</taxon>
        <taxon>Gammaproteobacteria</taxon>
        <taxon>Lysobacterales</taxon>
        <taxon>Lysobacteraceae</taxon>
        <taxon>Xanthomonas</taxon>
    </lineage>
</organism>
<dbReference type="RefSeq" id="WP_249048428.1">
    <property type="nucleotide sequence ID" value="NZ_JAMBED010000065.1"/>
</dbReference>
<dbReference type="EMBL" id="JAMBED010000065">
    <property type="protein sequence ID" value="MCL1553294.1"/>
    <property type="molecule type" value="Genomic_DNA"/>
</dbReference>
<accession>A0ABT0LVC3</accession>
<reference evidence="1" key="1">
    <citation type="submission" date="2022-04" db="EMBL/GenBank/DDBJ databases">
        <title>Genomic comparison of 19 strains of Xanthomonas nasturtii, a newly emerging watercress pathogen.</title>
        <authorList>
            <person name="Harrison J."/>
            <person name="Greer S."/>
            <person name="Hussain R."/>
            <person name="Lascelles D."/>
            <person name="Roberts M."/>
            <person name="Carter B."/>
            <person name="Bryning A."/>
            <person name="Carroll S."/>
            <person name="Aspin A."/>
            <person name="Cruz L."/>
            <person name="Cruz J."/>
            <person name="Grant M."/>
            <person name="Vicente J."/>
            <person name="Studholme D.J."/>
        </authorList>
    </citation>
    <scope>NUCLEOTIDE SEQUENCE</scope>
    <source>
        <strain evidence="1">10016B</strain>
    </source>
</reference>
<protein>
    <submittedName>
        <fullName evidence="1">Uncharacterized protein</fullName>
    </submittedName>
</protein>
<keyword evidence="2" id="KW-1185">Reference proteome</keyword>
<sequence>MTTTMALTMGINRHGLPEVAPGGSVRDVGAVGPLIPIEHLQQRSPGNPGFLCGHGLGCLTNLDPVLKKPKKRQNK</sequence>
<evidence type="ECO:0000313" key="1">
    <source>
        <dbReference type="EMBL" id="MCL1553294.1"/>
    </source>
</evidence>
<proteinExistence type="predicted"/>